<reference evidence="7" key="1">
    <citation type="journal article" date="2007" name="Plant Cell">
        <title>Dothideomycete-plant interactions illuminated by genome sequencing and EST analysis of the wheat pathogen Stagonospora nodorum.</title>
        <authorList>
            <person name="Hane J.K."/>
            <person name="Lowe R.G."/>
            <person name="Solomon P.S."/>
            <person name="Tan K.C."/>
            <person name="Schoch C.L."/>
            <person name="Spatafora J.W."/>
            <person name="Crous P.W."/>
            <person name="Kodira C."/>
            <person name="Birren B.W."/>
            <person name="Galagan J.E."/>
            <person name="Torriani S.F."/>
            <person name="McDonald B.A."/>
            <person name="Oliver R.P."/>
        </authorList>
    </citation>
    <scope>NUCLEOTIDE SEQUENCE [LARGE SCALE GENOMIC DNA]</scope>
    <source>
        <strain evidence="7">SN15 / ATCC MYA-4574 / FGSC 10173</strain>
    </source>
</reference>
<evidence type="ECO:0000313" key="6">
    <source>
        <dbReference type="EMBL" id="EAT86749.1"/>
    </source>
</evidence>
<dbReference type="InParanoid" id="Q0URC9"/>
<dbReference type="VEuPathDB" id="FungiDB:JI435_056850"/>
<accession>Q0URC9</accession>
<dbReference type="KEGG" id="pno:SNOG_05685"/>
<dbReference type="eggNOG" id="ENOG502SAMQ">
    <property type="taxonomic scope" value="Eukaryota"/>
</dbReference>
<keyword evidence="4 5" id="KW-0472">Membrane</keyword>
<dbReference type="Proteomes" id="UP000001055">
    <property type="component" value="Unassembled WGS sequence"/>
</dbReference>
<protein>
    <submittedName>
        <fullName evidence="6">Uncharacterized protein</fullName>
    </submittedName>
</protein>
<dbReference type="SMART" id="SM01417">
    <property type="entry name" value="Solute_trans_a"/>
    <property type="match status" value="1"/>
</dbReference>
<dbReference type="InterPro" id="IPR005178">
    <property type="entry name" value="Ostalpha/TMEM184C"/>
</dbReference>
<proteinExistence type="predicted"/>
<evidence type="ECO:0000256" key="3">
    <source>
        <dbReference type="ARBA" id="ARBA00022989"/>
    </source>
</evidence>
<evidence type="ECO:0000256" key="4">
    <source>
        <dbReference type="ARBA" id="ARBA00023136"/>
    </source>
</evidence>
<organism evidence="6 7">
    <name type="scientific">Phaeosphaeria nodorum (strain SN15 / ATCC MYA-4574 / FGSC 10173)</name>
    <name type="common">Glume blotch fungus</name>
    <name type="synonym">Parastagonospora nodorum</name>
    <dbReference type="NCBI Taxonomy" id="321614"/>
    <lineage>
        <taxon>Eukaryota</taxon>
        <taxon>Fungi</taxon>
        <taxon>Dikarya</taxon>
        <taxon>Ascomycota</taxon>
        <taxon>Pezizomycotina</taxon>
        <taxon>Dothideomycetes</taxon>
        <taxon>Pleosporomycetidae</taxon>
        <taxon>Pleosporales</taxon>
        <taxon>Pleosporineae</taxon>
        <taxon>Phaeosphaeriaceae</taxon>
        <taxon>Parastagonospora</taxon>
    </lineage>
</organism>
<evidence type="ECO:0000256" key="2">
    <source>
        <dbReference type="ARBA" id="ARBA00022692"/>
    </source>
</evidence>
<comment type="subcellular location">
    <subcellularLocation>
        <location evidence="1">Membrane</location>
        <topology evidence="1">Multi-pass membrane protein</topology>
    </subcellularLocation>
</comment>
<dbReference type="PANTHER" id="PTHR23423">
    <property type="entry name" value="ORGANIC SOLUTE TRANSPORTER-RELATED"/>
    <property type="match status" value="1"/>
</dbReference>
<dbReference type="AlphaFoldDB" id="Q0URC9"/>
<feature type="transmembrane region" description="Helical" evidence="5">
    <location>
        <begin position="36"/>
        <end position="56"/>
    </location>
</feature>
<dbReference type="GeneID" id="5972959"/>
<dbReference type="GO" id="GO:0022857">
    <property type="term" value="F:transmembrane transporter activity"/>
    <property type="evidence" value="ECO:0000318"/>
    <property type="project" value="GO_Central"/>
</dbReference>
<evidence type="ECO:0000256" key="1">
    <source>
        <dbReference type="ARBA" id="ARBA00004141"/>
    </source>
</evidence>
<feature type="transmembrane region" description="Helical" evidence="5">
    <location>
        <begin position="145"/>
        <end position="166"/>
    </location>
</feature>
<keyword evidence="2 5" id="KW-0812">Transmembrane</keyword>
<dbReference type="HOGENOM" id="CLU_1142917_0_0_1"/>
<dbReference type="GO" id="GO:0016020">
    <property type="term" value="C:membrane"/>
    <property type="evidence" value="ECO:0000318"/>
    <property type="project" value="GO_Central"/>
</dbReference>
<feature type="transmembrane region" description="Helical" evidence="5">
    <location>
        <begin position="68"/>
        <end position="89"/>
    </location>
</feature>
<dbReference type="EMBL" id="CH445332">
    <property type="protein sequence ID" value="EAT86749.1"/>
    <property type="molecule type" value="Genomic_DNA"/>
</dbReference>
<dbReference type="Pfam" id="PF03619">
    <property type="entry name" value="Solute_trans_a"/>
    <property type="match status" value="1"/>
</dbReference>
<keyword evidence="3 5" id="KW-1133">Transmembrane helix</keyword>
<evidence type="ECO:0000313" key="7">
    <source>
        <dbReference type="Proteomes" id="UP000001055"/>
    </source>
</evidence>
<sequence>MCDLVLSHPGGFEDLFGANAHSSGPRVKDSPMALRFIPTSIFIWISTAGSLAAGFYCKASNSIHFAHIWLAVLKFIFPTIAILSCLQFYKHNKTKLQQHKILLKLFTFKSIIGLNVVQSFTISILSGHNILKPSKYMTYHDVQVGLPSLILACEMPIFAIMMFIAFSPAPYTRNGPAAGPLSAIVDAFNVTDLLSAFVRGPMRLVRDQQKQIMRQDSMKIQLDPRAVSPGSERVKAPLISHAV</sequence>
<name>Q0URC9_PHANO</name>
<feature type="transmembrane region" description="Helical" evidence="5">
    <location>
        <begin position="101"/>
        <end position="125"/>
    </location>
</feature>
<dbReference type="STRING" id="321614.Q0URC9"/>
<dbReference type="RefSeq" id="XP_001796082.1">
    <property type="nucleotide sequence ID" value="XM_001796030.1"/>
</dbReference>
<evidence type="ECO:0000256" key="5">
    <source>
        <dbReference type="SAM" id="Phobius"/>
    </source>
</evidence>
<gene>
    <name evidence="6" type="ORF">SNOG_05685</name>
</gene>